<dbReference type="PROSITE" id="PS50114">
    <property type="entry name" value="GATA_ZN_FINGER_2"/>
    <property type="match status" value="1"/>
</dbReference>
<comment type="caution">
    <text evidence="9">The sequence shown here is derived from an EMBL/GenBank/DDBJ whole genome shotgun (WGS) entry which is preliminary data.</text>
</comment>
<evidence type="ECO:0000256" key="5">
    <source>
        <dbReference type="ARBA" id="ARBA00023163"/>
    </source>
</evidence>
<dbReference type="SUPFAM" id="SSF57716">
    <property type="entry name" value="Glucocorticoid receptor-like (DNA-binding domain)"/>
    <property type="match status" value="1"/>
</dbReference>
<feature type="region of interest" description="Disordered" evidence="7">
    <location>
        <begin position="303"/>
        <end position="357"/>
    </location>
</feature>
<dbReference type="CDD" id="cd00202">
    <property type="entry name" value="ZnF_GATA"/>
    <property type="match status" value="1"/>
</dbReference>
<keyword evidence="4" id="KW-0805">Transcription regulation</keyword>
<reference evidence="9 10" key="1">
    <citation type="submission" date="2018-11" db="EMBL/GenBank/DDBJ databases">
        <title>Genome assembly of Steccherinum ochraceum LE-BIN_3174, the white-rot fungus of the Steccherinaceae family (The Residual Polyporoid clade, Polyporales, Basidiomycota).</title>
        <authorList>
            <person name="Fedorova T.V."/>
            <person name="Glazunova O.A."/>
            <person name="Landesman E.O."/>
            <person name="Moiseenko K.V."/>
            <person name="Psurtseva N.V."/>
            <person name="Savinova O.S."/>
            <person name="Shakhova N.V."/>
            <person name="Tyazhelova T.V."/>
            <person name="Vasina D.V."/>
        </authorList>
    </citation>
    <scope>NUCLEOTIDE SEQUENCE [LARGE SCALE GENOMIC DNA]</scope>
    <source>
        <strain evidence="9 10">LE-BIN_3174</strain>
    </source>
</reference>
<dbReference type="GO" id="GO:0006355">
    <property type="term" value="P:regulation of DNA-templated transcription"/>
    <property type="evidence" value="ECO:0007669"/>
    <property type="project" value="InterPro"/>
</dbReference>
<keyword evidence="1" id="KW-0479">Metal-binding</keyword>
<feature type="region of interest" description="Disordered" evidence="7">
    <location>
        <begin position="1"/>
        <end position="47"/>
    </location>
</feature>
<dbReference type="STRING" id="92696.A0A4V2MXX0"/>
<feature type="region of interest" description="Disordered" evidence="7">
    <location>
        <begin position="61"/>
        <end position="251"/>
    </location>
</feature>
<feature type="compositionally biased region" description="Low complexity" evidence="7">
    <location>
        <begin position="148"/>
        <end position="164"/>
    </location>
</feature>
<name>A0A4V2MXX0_9APHY</name>
<feature type="region of interest" description="Disordered" evidence="7">
    <location>
        <begin position="374"/>
        <end position="427"/>
    </location>
</feature>
<dbReference type="GO" id="GO:0043565">
    <property type="term" value="F:sequence-specific DNA binding"/>
    <property type="evidence" value="ECO:0007669"/>
    <property type="project" value="InterPro"/>
</dbReference>
<sequence length="427" mass="45943">MSVSALSGAAQVAPDGTLLRRPSSHPPTQALSPSDPRGGQQSLYGTVVHAYTFPPQMASDGRYLYQNSQEPQPASYPYPHYPPSTYDSTQQPQYASNPPPPRPVRNNSSQSHSPNQPAAPAPAGYNPPPSGYPNQQPYPPGQQFGVAQPSPSQQWQQPPSDSWSHYPQQFTQANPPVQETQTFNNAGSARAEAPSTTPGEHRVPSGSSKPKPEARRDERTHRPVDPAPQPKVRKAREPEPAPPPPVPSPLGLDFIKLMESYRLIIDSTNAMGNDPTQARPETFERMVQAAQYGVQALDAAAKRVASDIPPETREREPESADGAAKVPQMPESHPAEGQTCLGCNATSTPEWRRGPMGPRTLCNACGLVYAKLIKKRTREPGRGRGGQSSGKNAKSSRNEDGASSDSDDDGSFDSPGRSENGDQGGRE</sequence>
<dbReference type="PANTHER" id="PTHR47172">
    <property type="entry name" value="OS01G0976800 PROTEIN"/>
    <property type="match status" value="1"/>
</dbReference>
<evidence type="ECO:0000259" key="8">
    <source>
        <dbReference type="PROSITE" id="PS50114"/>
    </source>
</evidence>
<feature type="compositionally biased region" description="Basic and acidic residues" evidence="7">
    <location>
        <begin position="303"/>
        <end position="318"/>
    </location>
</feature>
<feature type="compositionally biased region" description="Low complexity" evidence="7">
    <location>
        <begin position="104"/>
        <end position="116"/>
    </location>
</feature>
<keyword evidence="2 6" id="KW-0863">Zinc-finger</keyword>
<evidence type="ECO:0000313" key="10">
    <source>
        <dbReference type="Proteomes" id="UP000292702"/>
    </source>
</evidence>
<dbReference type="OrthoDB" id="2162994at2759"/>
<evidence type="ECO:0000256" key="6">
    <source>
        <dbReference type="PROSITE-ProRule" id="PRU00094"/>
    </source>
</evidence>
<keyword evidence="3" id="KW-0862">Zinc</keyword>
<dbReference type="AlphaFoldDB" id="A0A4V2MXX0"/>
<feature type="compositionally biased region" description="Basic and acidic residues" evidence="7">
    <location>
        <begin position="210"/>
        <end position="224"/>
    </location>
</feature>
<keyword evidence="10" id="KW-1185">Reference proteome</keyword>
<dbReference type="EMBL" id="RWJN01000002">
    <property type="protein sequence ID" value="TCD71797.1"/>
    <property type="molecule type" value="Genomic_DNA"/>
</dbReference>
<evidence type="ECO:0000313" key="9">
    <source>
        <dbReference type="EMBL" id="TCD71797.1"/>
    </source>
</evidence>
<feature type="compositionally biased region" description="Pro residues" evidence="7">
    <location>
        <begin position="117"/>
        <end position="140"/>
    </location>
</feature>
<feature type="compositionally biased region" description="Polar residues" evidence="7">
    <location>
        <begin position="165"/>
        <end position="187"/>
    </location>
</feature>
<dbReference type="Pfam" id="PF00320">
    <property type="entry name" value="GATA"/>
    <property type="match status" value="1"/>
</dbReference>
<gene>
    <name evidence="9" type="ORF">EIP91_003140</name>
</gene>
<dbReference type="GO" id="GO:0008270">
    <property type="term" value="F:zinc ion binding"/>
    <property type="evidence" value="ECO:0007669"/>
    <property type="project" value="UniProtKB-KW"/>
</dbReference>
<protein>
    <recommendedName>
        <fullName evidence="8">GATA-type domain-containing protein</fullName>
    </recommendedName>
</protein>
<dbReference type="PANTHER" id="PTHR47172:SF24">
    <property type="entry name" value="GATA ZINC FINGER DOMAIN-CONTAINING PROTEIN 14-RELATED"/>
    <property type="match status" value="1"/>
</dbReference>
<evidence type="ECO:0000256" key="2">
    <source>
        <dbReference type="ARBA" id="ARBA00022771"/>
    </source>
</evidence>
<accession>A0A4V2MXX0</accession>
<dbReference type="Gene3D" id="3.30.50.10">
    <property type="entry name" value="Erythroid Transcription Factor GATA-1, subunit A"/>
    <property type="match status" value="1"/>
</dbReference>
<evidence type="ECO:0000256" key="1">
    <source>
        <dbReference type="ARBA" id="ARBA00022723"/>
    </source>
</evidence>
<keyword evidence="5" id="KW-0804">Transcription</keyword>
<dbReference type="Proteomes" id="UP000292702">
    <property type="component" value="Unassembled WGS sequence"/>
</dbReference>
<feature type="domain" description="GATA-type" evidence="8">
    <location>
        <begin position="334"/>
        <end position="369"/>
    </location>
</feature>
<proteinExistence type="predicted"/>
<evidence type="ECO:0000256" key="4">
    <source>
        <dbReference type="ARBA" id="ARBA00023015"/>
    </source>
</evidence>
<dbReference type="SMART" id="SM00401">
    <property type="entry name" value="ZnF_GATA"/>
    <property type="match status" value="1"/>
</dbReference>
<evidence type="ECO:0000256" key="7">
    <source>
        <dbReference type="SAM" id="MobiDB-lite"/>
    </source>
</evidence>
<dbReference type="InterPro" id="IPR000679">
    <property type="entry name" value="Znf_GATA"/>
</dbReference>
<organism evidence="9 10">
    <name type="scientific">Steccherinum ochraceum</name>
    <dbReference type="NCBI Taxonomy" id="92696"/>
    <lineage>
        <taxon>Eukaryota</taxon>
        <taxon>Fungi</taxon>
        <taxon>Dikarya</taxon>
        <taxon>Basidiomycota</taxon>
        <taxon>Agaricomycotina</taxon>
        <taxon>Agaricomycetes</taxon>
        <taxon>Polyporales</taxon>
        <taxon>Steccherinaceae</taxon>
        <taxon>Steccherinum</taxon>
    </lineage>
</organism>
<evidence type="ECO:0000256" key="3">
    <source>
        <dbReference type="ARBA" id="ARBA00022833"/>
    </source>
</evidence>
<dbReference type="InterPro" id="IPR013088">
    <property type="entry name" value="Znf_NHR/GATA"/>
</dbReference>